<feature type="chain" id="PRO_5039041279" evidence="2">
    <location>
        <begin position="28"/>
        <end position="355"/>
    </location>
</feature>
<feature type="domain" description="DUF3048" evidence="4">
    <location>
        <begin position="233"/>
        <end position="342"/>
    </location>
</feature>
<proteinExistence type="predicted"/>
<feature type="compositionally biased region" description="Pro residues" evidence="1">
    <location>
        <begin position="42"/>
        <end position="60"/>
    </location>
</feature>
<reference evidence="5" key="1">
    <citation type="journal article" date="2021" name="PeerJ">
        <title>Extensive microbial diversity within the chicken gut microbiome revealed by metagenomics and culture.</title>
        <authorList>
            <person name="Gilroy R."/>
            <person name="Ravi A."/>
            <person name="Getino M."/>
            <person name="Pursley I."/>
            <person name="Horton D.L."/>
            <person name="Alikhan N.F."/>
            <person name="Baker D."/>
            <person name="Gharbi K."/>
            <person name="Hall N."/>
            <person name="Watson M."/>
            <person name="Adriaenssens E.M."/>
            <person name="Foster-Nyarko E."/>
            <person name="Jarju S."/>
            <person name="Secka A."/>
            <person name="Antonio M."/>
            <person name="Oren A."/>
            <person name="Chaudhuri R.R."/>
            <person name="La Ragione R."/>
            <person name="Hildebrand F."/>
            <person name="Pallen M.J."/>
        </authorList>
    </citation>
    <scope>NUCLEOTIDE SEQUENCE</scope>
    <source>
        <strain evidence="5">ChiGjej4B4-7305</strain>
    </source>
</reference>
<name>A0A9D2J552_9MICO</name>
<dbReference type="InterPro" id="IPR035328">
    <property type="entry name" value="DUF3048_C"/>
</dbReference>
<feature type="region of interest" description="Disordered" evidence="1">
    <location>
        <begin position="28"/>
        <end position="68"/>
    </location>
</feature>
<evidence type="ECO:0000259" key="3">
    <source>
        <dbReference type="Pfam" id="PF11258"/>
    </source>
</evidence>
<accession>A0A9D2J552</accession>
<dbReference type="Proteomes" id="UP000824037">
    <property type="component" value="Unassembled WGS sequence"/>
</dbReference>
<dbReference type="SUPFAM" id="SSF159774">
    <property type="entry name" value="YerB-like"/>
    <property type="match status" value="1"/>
</dbReference>
<dbReference type="Gene3D" id="3.50.90.10">
    <property type="entry name" value="YerB-like"/>
    <property type="match status" value="1"/>
</dbReference>
<gene>
    <name evidence="5" type="ORF">H9815_14365</name>
</gene>
<evidence type="ECO:0000259" key="4">
    <source>
        <dbReference type="Pfam" id="PF17479"/>
    </source>
</evidence>
<keyword evidence="2" id="KW-0732">Signal</keyword>
<comment type="caution">
    <text evidence="5">The sequence shown here is derived from an EMBL/GenBank/DDBJ whole genome shotgun (WGS) entry which is preliminary data.</text>
</comment>
<dbReference type="PROSITE" id="PS51257">
    <property type="entry name" value="PROKAR_LIPOPROTEIN"/>
    <property type="match status" value="1"/>
</dbReference>
<sequence length="355" mass="36796">MTIPQRPASRRQVLAAAALLGPVGLVAGCSGGGGAKSRTTPSPTPTPTPTPSPTPTPEPTWPLTGTTGDIVDRPAMTVKIENSAAARPQTGLQQADVVWEEMVEGGITRFGAVYHSQLPESFGPVRSVRPMDAAIAAPYGGLMVFSGGQAPFVEALREAGLQLVSHDLGSPGFSRSAERYAPHNLVGDPQAFLDGADGDHEDPPPEQFAFAEAADEATVVTEGDPAQSIRCSFPSATPSWSWDADEELWLRSEDGAEAETTDSGRITAVNVVVLRVEVVATSYVDPSGASVPETELSGEGEAIVASGGRSVSCTWSKDGESDPLVVELDGEPVTLAPGNTWVEMVPANGGGVNVE</sequence>
<dbReference type="Pfam" id="PF11258">
    <property type="entry name" value="DUF3048"/>
    <property type="match status" value="1"/>
</dbReference>
<evidence type="ECO:0000313" key="6">
    <source>
        <dbReference type="Proteomes" id="UP000824037"/>
    </source>
</evidence>
<dbReference type="PROSITE" id="PS51318">
    <property type="entry name" value="TAT"/>
    <property type="match status" value="1"/>
</dbReference>
<dbReference type="InterPro" id="IPR006311">
    <property type="entry name" value="TAT_signal"/>
</dbReference>
<dbReference type="InterPro" id="IPR021416">
    <property type="entry name" value="DUF3048_N"/>
</dbReference>
<dbReference type="EMBL" id="DXBY01000247">
    <property type="protein sequence ID" value="HIZ36953.1"/>
    <property type="molecule type" value="Genomic_DNA"/>
</dbReference>
<dbReference type="InterPro" id="IPR023158">
    <property type="entry name" value="YerB-like_sf"/>
</dbReference>
<dbReference type="Pfam" id="PF17479">
    <property type="entry name" value="DUF3048_C"/>
    <property type="match status" value="1"/>
</dbReference>
<evidence type="ECO:0000256" key="2">
    <source>
        <dbReference type="SAM" id="SignalP"/>
    </source>
</evidence>
<reference evidence="5" key="2">
    <citation type="submission" date="2021-04" db="EMBL/GenBank/DDBJ databases">
        <authorList>
            <person name="Gilroy R."/>
        </authorList>
    </citation>
    <scope>NUCLEOTIDE SEQUENCE</scope>
    <source>
        <strain evidence="5">ChiGjej4B4-7305</strain>
    </source>
</reference>
<protein>
    <submittedName>
        <fullName evidence="5">DUF3048 domain-containing protein</fullName>
    </submittedName>
</protein>
<evidence type="ECO:0000313" key="5">
    <source>
        <dbReference type="EMBL" id="HIZ36953.1"/>
    </source>
</evidence>
<feature type="signal peptide" evidence="2">
    <location>
        <begin position="1"/>
        <end position="27"/>
    </location>
</feature>
<evidence type="ECO:0000256" key="1">
    <source>
        <dbReference type="SAM" id="MobiDB-lite"/>
    </source>
</evidence>
<dbReference type="AlphaFoldDB" id="A0A9D2J552"/>
<organism evidence="5 6">
    <name type="scientific">Candidatus Ruania gallistercoris</name>
    <dbReference type="NCBI Taxonomy" id="2838746"/>
    <lineage>
        <taxon>Bacteria</taxon>
        <taxon>Bacillati</taxon>
        <taxon>Actinomycetota</taxon>
        <taxon>Actinomycetes</taxon>
        <taxon>Micrococcales</taxon>
        <taxon>Ruaniaceae</taxon>
        <taxon>Ruania</taxon>
    </lineage>
</organism>
<feature type="domain" description="DUF3048" evidence="3">
    <location>
        <begin position="63"/>
        <end position="198"/>
    </location>
</feature>